<proteinExistence type="predicted"/>
<organism evidence="1 2">
    <name type="scientific">Leptospira perdikensis</name>
    <dbReference type="NCBI Taxonomy" id="2484948"/>
    <lineage>
        <taxon>Bacteria</taxon>
        <taxon>Pseudomonadati</taxon>
        <taxon>Spirochaetota</taxon>
        <taxon>Spirochaetia</taxon>
        <taxon>Leptospirales</taxon>
        <taxon>Leptospiraceae</taxon>
        <taxon>Leptospira</taxon>
    </lineage>
</organism>
<reference evidence="1" key="1">
    <citation type="journal article" date="2019" name="PLoS Negl. Trop. Dis.">
        <title>Revisiting the worldwide diversity of Leptospira species in the environment.</title>
        <authorList>
            <person name="Vincent A.T."/>
            <person name="Schiettekatte O."/>
            <person name="Bourhy P."/>
            <person name="Veyrier F.J."/>
            <person name="Picardeau M."/>
        </authorList>
    </citation>
    <scope>NUCLEOTIDE SEQUENCE [LARGE SCALE GENOMIC DNA]</scope>
    <source>
        <strain evidence="1">201702692</strain>
    </source>
</reference>
<name>A0A4R9JF80_9LEPT</name>
<dbReference type="RefSeq" id="WP_135580174.1">
    <property type="nucleotide sequence ID" value="NZ_RQGA01000014.1"/>
</dbReference>
<dbReference type="Gene3D" id="3.90.660.10">
    <property type="match status" value="1"/>
</dbReference>
<dbReference type="EMBL" id="RQGA01000014">
    <property type="protein sequence ID" value="TGL37237.1"/>
    <property type="molecule type" value="Genomic_DNA"/>
</dbReference>
<dbReference type="InterPro" id="IPR036188">
    <property type="entry name" value="FAD/NAD-bd_sf"/>
</dbReference>
<keyword evidence="2" id="KW-1185">Reference proteome</keyword>
<evidence type="ECO:0000313" key="2">
    <source>
        <dbReference type="Proteomes" id="UP000298125"/>
    </source>
</evidence>
<gene>
    <name evidence="1" type="ORF">EHQ49_13390</name>
</gene>
<sequence>MKPNFCYQVPVVVGSGISGATIAMMDSSVVVYDKGRSYGGRVSGKFGTEPFVYDFGATMFRDLMEVHWLGQETKYSLSEIWKTKSIEIQTKGIYDRDHFYPIKGMSDLVLTMLGKVKPFQGHTLNKLESSELETWNLEFHNSATKEIETVCSHSVVLTLPIPQILEIIDRSDKNSKLQRWANFLEPFNDYRKTLVSYFYWDSWKPNWKTFHLDPNSLIPITTSLHRGSDWEYQSWESLKYPNEFQEGSALLVQFGAIFSETHFENWMDSEKKPNPEYKEYLIQGLKEKFGAPEPNLIWTHRWKYAQAQMPLLGREGPLLLDSETFEEWKQLCKQTGITILGDWFFGAKIERIVGGIYFLSHNNLL</sequence>
<protein>
    <submittedName>
        <fullName evidence="1">NAD(P)-binding Rossmann-like domain protein</fullName>
    </submittedName>
</protein>
<dbReference type="Proteomes" id="UP000298125">
    <property type="component" value="Unassembled WGS sequence"/>
</dbReference>
<comment type="caution">
    <text evidence="1">The sequence shown here is derived from an EMBL/GenBank/DDBJ whole genome shotgun (WGS) entry which is preliminary data.</text>
</comment>
<dbReference type="AlphaFoldDB" id="A0A4R9JF80"/>
<dbReference type="Gene3D" id="3.50.50.60">
    <property type="entry name" value="FAD/NAD(P)-binding domain"/>
    <property type="match status" value="1"/>
</dbReference>
<dbReference type="SUPFAM" id="SSF51905">
    <property type="entry name" value="FAD/NAD(P)-binding domain"/>
    <property type="match status" value="1"/>
</dbReference>
<dbReference type="OrthoDB" id="317650at2"/>
<accession>A0A4R9JF80</accession>
<evidence type="ECO:0000313" key="1">
    <source>
        <dbReference type="EMBL" id="TGL37237.1"/>
    </source>
</evidence>